<accession>L7W279</accession>
<protein>
    <submittedName>
        <fullName evidence="1">Uncharacterized protein</fullName>
    </submittedName>
</protein>
<dbReference type="AlphaFoldDB" id="L7W279"/>
<name>L7W279_9BACT</name>
<sequence>MTLNTRAHIYTPIPPRPIFDHMLAVVSTGFGRTPITESEQAGVKKTYPSGWKATPEVSSLSTTINQGLPCILQVEWGEDGHVDWLAEDREPDEPVRLEDIYCVAVWFDTAYGYSGPNQGGCSDLHAWLLTRLGEFLDGLPMPVEWKWMNEFTGEWHSVDEVSVLGDPVRGSLVPSRTA</sequence>
<evidence type="ECO:0000313" key="1">
    <source>
        <dbReference type="EMBL" id="AGC72735.1"/>
    </source>
</evidence>
<reference evidence="1" key="1">
    <citation type="submission" date="2012-09" db="EMBL/GenBank/DDBJ databases">
        <title>Metagenomic Characterization of a Microbial Community in Wastewater Detects High Levels of Antibiotic Resistance.</title>
        <authorList>
            <person name="Abrams M."/>
            <person name="Caldwell A."/>
            <person name="Vandaei E."/>
            <person name="Lee W."/>
            <person name="Perrott J."/>
            <person name="Khan S.Y."/>
            <person name="Ta J."/>
            <person name="Romero D."/>
            <person name="Nguyen V."/>
            <person name="Pourmand N."/>
            <person name="Ouverney C.C."/>
        </authorList>
    </citation>
    <scope>NUCLEOTIDE SEQUENCE</scope>
</reference>
<organism evidence="1">
    <name type="scientific">uncultured bacterium A1Q1_fos_2101</name>
    <dbReference type="NCBI Taxonomy" id="1256561"/>
    <lineage>
        <taxon>Bacteria</taxon>
        <taxon>environmental samples</taxon>
    </lineage>
</organism>
<proteinExistence type="predicted"/>
<dbReference type="EMBL" id="JX649911">
    <property type="protein sequence ID" value="AGC72735.1"/>
    <property type="molecule type" value="Genomic_DNA"/>
</dbReference>